<dbReference type="Pfam" id="PF02777">
    <property type="entry name" value="Sod_Fe_C"/>
    <property type="match status" value="1"/>
</dbReference>
<evidence type="ECO:0000259" key="1">
    <source>
        <dbReference type="Pfam" id="PF02777"/>
    </source>
</evidence>
<proteinExistence type="predicted"/>
<organism evidence="2 3">
    <name type="scientific">Aciditerrimonas ferrireducens</name>
    <dbReference type="NCBI Taxonomy" id="667306"/>
    <lineage>
        <taxon>Bacteria</taxon>
        <taxon>Bacillati</taxon>
        <taxon>Actinomycetota</taxon>
        <taxon>Acidimicrobiia</taxon>
        <taxon>Acidimicrobiales</taxon>
        <taxon>Acidimicrobiaceae</taxon>
        <taxon>Aciditerrimonas</taxon>
    </lineage>
</organism>
<name>A0ABV6C0N4_9ACTN</name>
<protein>
    <submittedName>
        <fullName evidence="2">Fe-Mn family superoxide dismutase</fullName>
    </submittedName>
</protein>
<sequence>MVKELIAEQLSDHHANLARGLVAMWDSDVGEHASYLQYRNIRADFIGAPENVVSRSGVAARFISSSRPNRSR</sequence>
<evidence type="ECO:0000313" key="2">
    <source>
        <dbReference type="EMBL" id="MFC0081248.1"/>
    </source>
</evidence>
<keyword evidence="3" id="KW-1185">Reference proteome</keyword>
<dbReference type="RefSeq" id="WP_248108104.1">
    <property type="nucleotide sequence ID" value="NZ_JAKHEX010000013.1"/>
</dbReference>
<evidence type="ECO:0000313" key="3">
    <source>
        <dbReference type="Proteomes" id="UP001589788"/>
    </source>
</evidence>
<accession>A0ABV6C0N4</accession>
<dbReference type="EMBL" id="JBHLYQ010000022">
    <property type="protein sequence ID" value="MFC0081248.1"/>
    <property type="molecule type" value="Genomic_DNA"/>
</dbReference>
<dbReference type="InterPro" id="IPR019832">
    <property type="entry name" value="Mn/Fe_SOD_C"/>
</dbReference>
<gene>
    <name evidence="2" type="ORF">ACFFRE_03615</name>
</gene>
<reference evidence="2 3" key="1">
    <citation type="submission" date="2024-09" db="EMBL/GenBank/DDBJ databases">
        <authorList>
            <person name="Sun Q."/>
            <person name="Mori K."/>
        </authorList>
    </citation>
    <scope>NUCLEOTIDE SEQUENCE [LARGE SCALE GENOMIC DNA]</scope>
    <source>
        <strain evidence="2 3">JCM 15389</strain>
    </source>
</reference>
<dbReference type="Proteomes" id="UP001589788">
    <property type="component" value="Unassembled WGS sequence"/>
</dbReference>
<dbReference type="SUPFAM" id="SSF54719">
    <property type="entry name" value="Fe,Mn superoxide dismutase (SOD), C-terminal domain"/>
    <property type="match status" value="1"/>
</dbReference>
<dbReference type="Gene3D" id="3.55.40.20">
    <property type="entry name" value="Iron/manganese superoxide dismutase, C-terminal domain"/>
    <property type="match status" value="1"/>
</dbReference>
<dbReference type="InterPro" id="IPR036314">
    <property type="entry name" value="SOD_C_sf"/>
</dbReference>
<comment type="caution">
    <text evidence="2">The sequence shown here is derived from an EMBL/GenBank/DDBJ whole genome shotgun (WGS) entry which is preliminary data.</text>
</comment>
<feature type="domain" description="Manganese/iron superoxide dismutase C-terminal" evidence="1">
    <location>
        <begin position="4"/>
        <end position="59"/>
    </location>
</feature>